<name>A0A815KVN6_ADIRI</name>
<organism evidence="1 2">
    <name type="scientific">Adineta ricciae</name>
    <name type="common">Rotifer</name>
    <dbReference type="NCBI Taxonomy" id="249248"/>
    <lineage>
        <taxon>Eukaryota</taxon>
        <taxon>Metazoa</taxon>
        <taxon>Spiralia</taxon>
        <taxon>Gnathifera</taxon>
        <taxon>Rotifera</taxon>
        <taxon>Eurotatoria</taxon>
        <taxon>Bdelloidea</taxon>
        <taxon>Adinetida</taxon>
        <taxon>Adinetidae</taxon>
        <taxon>Adineta</taxon>
    </lineage>
</organism>
<keyword evidence="2" id="KW-1185">Reference proteome</keyword>
<reference evidence="1" key="1">
    <citation type="submission" date="2021-02" db="EMBL/GenBank/DDBJ databases">
        <authorList>
            <person name="Nowell W R."/>
        </authorList>
    </citation>
    <scope>NUCLEOTIDE SEQUENCE</scope>
</reference>
<evidence type="ECO:0000313" key="2">
    <source>
        <dbReference type="Proteomes" id="UP000663828"/>
    </source>
</evidence>
<accession>A0A815KVN6</accession>
<proteinExistence type="predicted"/>
<dbReference type="EMBL" id="CAJNOR010003285">
    <property type="protein sequence ID" value="CAF1398065.1"/>
    <property type="molecule type" value="Genomic_DNA"/>
</dbReference>
<protein>
    <submittedName>
        <fullName evidence="1">Uncharacterized protein</fullName>
    </submittedName>
</protein>
<gene>
    <name evidence="1" type="ORF">XAT740_LOCUS33981</name>
</gene>
<dbReference type="AlphaFoldDB" id="A0A815KVN6"/>
<dbReference type="Proteomes" id="UP000663828">
    <property type="component" value="Unassembled WGS sequence"/>
</dbReference>
<evidence type="ECO:0000313" key="1">
    <source>
        <dbReference type="EMBL" id="CAF1398065.1"/>
    </source>
</evidence>
<comment type="caution">
    <text evidence="1">The sequence shown here is derived from an EMBL/GenBank/DDBJ whole genome shotgun (WGS) entry which is preliminary data.</text>
</comment>
<sequence length="89" mass="10136">MLYADRSSQTELGNNNELFLPRSAATSYLSDSPVQQGEDQSANMVSDALKVLIPNDPSQVEQPQRAKRIHWEDLGFHATDYNRKSKKHY</sequence>